<feature type="domain" description="ABC transmembrane type-1" evidence="9">
    <location>
        <begin position="66"/>
        <end position="263"/>
    </location>
</feature>
<evidence type="ECO:0000256" key="2">
    <source>
        <dbReference type="ARBA" id="ARBA00007069"/>
    </source>
</evidence>
<evidence type="ECO:0000256" key="6">
    <source>
        <dbReference type="ARBA" id="ARBA00022989"/>
    </source>
</evidence>
<dbReference type="InterPro" id="IPR035906">
    <property type="entry name" value="MetI-like_sf"/>
</dbReference>
<evidence type="ECO:0000259" key="9">
    <source>
        <dbReference type="PROSITE" id="PS50928"/>
    </source>
</evidence>
<feature type="transmembrane region" description="Helical" evidence="8">
    <location>
        <begin position="245"/>
        <end position="266"/>
    </location>
</feature>
<gene>
    <name evidence="10" type="ORF">O4H49_16980</name>
</gene>
<dbReference type="PROSITE" id="PS50928">
    <property type="entry name" value="ABC_TM1"/>
    <property type="match status" value="1"/>
</dbReference>
<keyword evidence="5 8" id="KW-0812">Transmembrane</keyword>
<dbReference type="InterPro" id="IPR051789">
    <property type="entry name" value="Bact_Polyamine_Transport"/>
</dbReference>
<evidence type="ECO:0000256" key="4">
    <source>
        <dbReference type="ARBA" id="ARBA00022475"/>
    </source>
</evidence>
<evidence type="ECO:0000313" key="10">
    <source>
        <dbReference type="EMBL" id="MCZ4282484.1"/>
    </source>
</evidence>
<dbReference type="EMBL" id="JAPWGY010000008">
    <property type="protein sequence ID" value="MCZ4282484.1"/>
    <property type="molecule type" value="Genomic_DNA"/>
</dbReference>
<organism evidence="10 11">
    <name type="scientific">Kiloniella laminariae</name>
    <dbReference type="NCBI Taxonomy" id="454162"/>
    <lineage>
        <taxon>Bacteria</taxon>
        <taxon>Pseudomonadati</taxon>
        <taxon>Pseudomonadota</taxon>
        <taxon>Alphaproteobacteria</taxon>
        <taxon>Rhodospirillales</taxon>
        <taxon>Kiloniellaceae</taxon>
        <taxon>Kiloniella</taxon>
    </lineage>
</organism>
<keyword evidence="3 8" id="KW-0813">Transport</keyword>
<dbReference type="PANTHER" id="PTHR43848">
    <property type="entry name" value="PUTRESCINE TRANSPORT SYSTEM PERMEASE PROTEIN POTI"/>
    <property type="match status" value="1"/>
</dbReference>
<evidence type="ECO:0000313" key="11">
    <source>
        <dbReference type="Proteomes" id="UP001069802"/>
    </source>
</evidence>
<dbReference type="InterPro" id="IPR000515">
    <property type="entry name" value="MetI-like"/>
</dbReference>
<evidence type="ECO:0000256" key="3">
    <source>
        <dbReference type="ARBA" id="ARBA00022448"/>
    </source>
</evidence>
<dbReference type="RefSeq" id="WP_269424629.1">
    <property type="nucleotide sequence ID" value="NZ_JAPWGY010000008.1"/>
</dbReference>
<keyword evidence="7 8" id="KW-0472">Membrane</keyword>
<evidence type="ECO:0000256" key="5">
    <source>
        <dbReference type="ARBA" id="ARBA00022692"/>
    </source>
</evidence>
<feature type="transmembrane region" description="Helical" evidence="8">
    <location>
        <begin position="102"/>
        <end position="124"/>
    </location>
</feature>
<name>A0ABT4LMZ7_9PROT</name>
<dbReference type="Proteomes" id="UP001069802">
    <property type="component" value="Unassembled WGS sequence"/>
</dbReference>
<feature type="transmembrane region" description="Helical" evidence="8">
    <location>
        <begin position="12"/>
        <end position="34"/>
    </location>
</feature>
<dbReference type="CDD" id="cd06261">
    <property type="entry name" value="TM_PBP2"/>
    <property type="match status" value="1"/>
</dbReference>
<proteinExistence type="inferred from homology"/>
<evidence type="ECO:0000256" key="7">
    <source>
        <dbReference type="ARBA" id="ARBA00023136"/>
    </source>
</evidence>
<evidence type="ECO:0000256" key="1">
    <source>
        <dbReference type="ARBA" id="ARBA00004651"/>
    </source>
</evidence>
<dbReference type="Pfam" id="PF00528">
    <property type="entry name" value="BPD_transp_1"/>
    <property type="match status" value="1"/>
</dbReference>
<feature type="transmembrane region" description="Helical" evidence="8">
    <location>
        <begin position="188"/>
        <end position="210"/>
    </location>
</feature>
<reference evidence="10" key="1">
    <citation type="submission" date="2022-12" db="EMBL/GenBank/DDBJ databases">
        <title>Bacterial isolates from different developmental stages of Nematostella vectensis.</title>
        <authorList>
            <person name="Fraune S."/>
        </authorList>
    </citation>
    <scope>NUCLEOTIDE SEQUENCE</scope>
    <source>
        <strain evidence="10">G21630-S1</strain>
    </source>
</reference>
<keyword evidence="6 8" id="KW-1133">Transmembrane helix</keyword>
<protein>
    <submittedName>
        <fullName evidence="10">ABC transporter permease</fullName>
    </submittedName>
</protein>
<comment type="caution">
    <text evidence="10">The sequence shown here is derived from an EMBL/GenBank/DDBJ whole genome shotgun (WGS) entry which is preliminary data.</text>
</comment>
<accession>A0ABT4LMZ7</accession>
<comment type="subcellular location">
    <subcellularLocation>
        <location evidence="1 8">Cell membrane</location>
        <topology evidence="1 8">Multi-pass membrane protein</topology>
    </subcellularLocation>
</comment>
<feature type="transmembrane region" description="Helical" evidence="8">
    <location>
        <begin position="144"/>
        <end position="167"/>
    </location>
</feature>
<sequence>MTSDRIQKYMIRFYIGMFFLYLFGPLILMGITAFNTPKFPTAIPIEELTLEWFSVLANDKEMIAGIQNSLLIGVGVIFLAVPIGLAAALLMSQVHKKVQPIYYTIVVSPLLTPGVILGISTLVFWDRLGVWMEADYDTIFYSGIFLTIVGQSTFISAYCMLIFLSRLQRFDRTQEEAALDLGATNVQVFWKILIPFLRPAIGSAAVLAFLTSFENYNTTLFTIQAESTLTTVLAGKVRLGTNPSLSALAVVIVCVTLLGAILHEVYRRKEMRKEKIAAEAAKRAADKADNAMAPV</sequence>
<dbReference type="SUPFAM" id="SSF161098">
    <property type="entry name" value="MetI-like"/>
    <property type="match status" value="1"/>
</dbReference>
<keyword evidence="11" id="KW-1185">Reference proteome</keyword>
<comment type="similarity">
    <text evidence="2">Belongs to the binding-protein-dependent transport system permease family. CysTW subfamily.</text>
</comment>
<feature type="transmembrane region" description="Helical" evidence="8">
    <location>
        <begin position="70"/>
        <end position="90"/>
    </location>
</feature>
<evidence type="ECO:0000256" key="8">
    <source>
        <dbReference type="RuleBase" id="RU363032"/>
    </source>
</evidence>
<dbReference type="PANTHER" id="PTHR43848:SF2">
    <property type="entry name" value="PUTRESCINE TRANSPORT SYSTEM PERMEASE PROTEIN POTI"/>
    <property type="match status" value="1"/>
</dbReference>
<keyword evidence="4" id="KW-1003">Cell membrane</keyword>
<dbReference type="Gene3D" id="1.10.3720.10">
    <property type="entry name" value="MetI-like"/>
    <property type="match status" value="1"/>
</dbReference>